<dbReference type="GO" id="GO:0005615">
    <property type="term" value="C:extracellular space"/>
    <property type="evidence" value="ECO:0007669"/>
    <property type="project" value="TreeGrafter"/>
</dbReference>
<evidence type="ECO:0000256" key="13">
    <source>
        <dbReference type="ARBA" id="ARBA00057299"/>
    </source>
</evidence>
<keyword evidence="6" id="KW-0645">Protease</keyword>
<keyword evidence="12" id="KW-1015">Disulfide bond</keyword>
<evidence type="ECO:0000256" key="10">
    <source>
        <dbReference type="ARBA" id="ARBA00022833"/>
    </source>
</evidence>
<dbReference type="Gene3D" id="3.30.70.340">
    <property type="entry name" value="Metallocarboxypeptidase-like"/>
    <property type="match status" value="1"/>
</dbReference>
<protein>
    <submittedName>
        <fullName evidence="18">Peptidase_M14 domain-containing protein</fullName>
    </submittedName>
</protein>
<keyword evidence="7" id="KW-0479">Metal-binding</keyword>
<keyword evidence="15" id="KW-0175">Coiled coil</keyword>
<keyword evidence="8" id="KW-0732">Signal</keyword>
<dbReference type="Gene3D" id="3.40.630.10">
    <property type="entry name" value="Zn peptidases"/>
    <property type="match status" value="1"/>
</dbReference>
<evidence type="ECO:0000256" key="11">
    <source>
        <dbReference type="ARBA" id="ARBA00023049"/>
    </source>
</evidence>
<keyword evidence="4" id="KW-0964">Secreted</keyword>
<feature type="domain" description="Peptidase M14" evidence="16">
    <location>
        <begin position="158"/>
        <end position="459"/>
    </location>
</feature>
<evidence type="ECO:0000256" key="5">
    <source>
        <dbReference type="ARBA" id="ARBA00022645"/>
    </source>
</evidence>
<reference evidence="18" key="1">
    <citation type="submission" date="2017-02" db="UniProtKB">
        <authorList>
            <consortium name="WormBaseParasite"/>
        </authorList>
    </citation>
    <scope>IDENTIFICATION</scope>
</reference>
<dbReference type="PROSITE" id="PS52035">
    <property type="entry name" value="PEPTIDASE_M14"/>
    <property type="match status" value="1"/>
</dbReference>
<dbReference type="InterPro" id="IPR003146">
    <property type="entry name" value="M14A_act_pep"/>
</dbReference>
<organism evidence="17 18">
    <name type="scientific">Parastrongyloides trichosuri</name>
    <name type="common">Possum-specific nematode worm</name>
    <dbReference type="NCBI Taxonomy" id="131310"/>
    <lineage>
        <taxon>Eukaryota</taxon>
        <taxon>Metazoa</taxon>
        <taxon>Ecdysozoa</taxon>
        <taxon>Nematoda</taxon>
        <taxon>Chromadorea</taxon>
        <taxon>Rhabditida</taxon>
        <taxon>Tylenchina</taxon>
        <taxon>Panagrolaimomorpha</taxon>
        <taxon>Strongyloidoidea</taxon>
        <taxon>Strongyloididae</taxon>
        <taxon>Parastrongyloides</taxon>
    </lineage>
</organism>
<dbReference type="GO" id="GO:0006508">
    <property type="term" value="P:proteolysis"/>
    <property type="evidence" value="ECO:0007669"/>
    <property type="project" value="UniProtKB-KW"/>
</dbReference>
<dbReference type="SUPFAM" id="SSF53187">
    <property type="entry name" value="Zn-dependent exopeptidases"/>
    <property type="match status" value="1"/>
</dbReference>
<comment type="function">
    <text evidence="13">Involved in the digestion of the blood meal.</text>
</comment>
<dbReference type="Pfam" id="PF02244">
    <property type="entry name" value="Propep_M14"/>
    <property type="match status" value="1"/>
</dbReference>
<keyword evidence="9" id="KW-0378">Hydrolase</keyword>
<evidence type="ECO:0000256" key="6">
    <source>
        <dbReference type="ARBA" id="ARBA00022670"/>
    </source>
</evidence>
<proteinExistence type="inferred from homology"/>
<dbReference type="PANTHER" id="PTHR11705:SF139">
    <property type="entry name" value="PEPTIDASE M14 CARBOXYPEPTIDASE A DOMAIN-CONTAINING PROTEIN"/>
    <property type="match status" value="1"/>
</dbReference>
<accession>A0A0N4ZCP8</accession>
<evidence type="ECO:0000256" key="3">
    <source>
        <dbReference type="ARBA" id="ARBA00005988"/>
    </source>
</evidence>
<comment type="cofactor">
    <cofactor evidence="1">
        <name>Zn(2+)</name>
        <dbReference type="ChEBI" id="CHEBI:29105"/>
    </cofactor>
</comment>
<comment type="subcellular location">
    <subcellularLocation>
        <location evidence="2">Secreted</location>
    </subcellularLocation>
</comment>
<keyword evidence="5" id="KW-0121">Carboxypeptidase</keyword>
<evidence type="ECO:0000256" key="14">
    <source>
        <dbReference type="PROSITE-ProRule" id="PRU01379"/>
    </source>
</evidence>
<evidence type="ECO:0000256" key="2">
    <source>
        <dbReference type="ARBA" id="ARBA00004613"/>
    </source>
</evidence>
<evidence type="ECO:0000313" key="18">
    <source>
        <dbReference type="WBParaSite" id="PTRK_0000530000.1"/>
    </source>
</evidence>
<sequence length="466" mass="54441">MILFTILLIPYILGANDFEEYNKNNWQDKSKDMVRYDNYSVIRINCNENTSPEKLNSWLEKFEEKYANHNNNNFQMEKHSFDIWATAHNLRRYADVLVSPDIVYMFKQSLIKEGFKDYKILHKNVQKHLEREKRTLKRHEKRFARKKRSINNFNIPFNIYTYNSVDNINSYMLSMAKNNPSLVQLFNVTKTYEKRDMLGLKIGIPGLYKPAIFIDAGVHAREWIAPASALYVIDQLITKYNKNDDIRYIIEKFDWYIVPLANPDGYQYSMDQDRMWRKTRSMNKTISKWCIGTDANRNWGYKWGEIGANRSPCSNIYSGSEPFSEIETRAIKDFITYNVEDPQIYISLHSYGQVFLAPWGYTNDLPSNHNDQKIAALQALEEIKNIGGAEYLFGTISEMMYPASGTSIDYMQNYGVPYIYGIELRPGDDDIYGFNIPPKYIEPTGKELLGACIKLCRYALSKSGFN</sequence>
<dbReference type="FunFam" id="3.40.630.10:FF:000040">
    <property type="entry name" value="zinc carboxypeptidase"/>
    <property type="match status" value="1"/>
</dbReference>
<dbReference type="CDD" id="cd03860">
    <property type="entry name" value="M14_CP_A-B_like"/>
    <property type="match status" value="1"/>
</dbReference>
<dbReference type="InterPro" id="IPR000834">
    <property type="entry name" value="Peptidase_M14"/>
</dbReference>
<dbReference type="GO" id="GO:0004181">
    <property type="term" value="F:metallocarboxypeptidase activity"/>
    <property type="evidence" value="ECO:0007669"/>
    <property type="project" value="InterPro"/>
</dbReference>
<evidence type="ECO:0000256" key="7">
    <source>
        <dbReference type="ARBA" id="ARBA00022723"/>
    </source>
</evidence>
<evidence type="ECO:0000256" key="9">
    <source>
        <dbReference type="ARBA" id="ARBA00022801"/>
    </source>
</evidence>
<name>A0A0N4ZCP8_PARTI</name>
<dbReference type="PROSITE" id="PS00132">
    <property type="entry name" value="CARBOXYPEPT_ZN_1"/>
    <property type="match status" value="1"/>
</dbReference>
<keyword evidence="11" id="KW-0482">Metalloprotease</keyword>
<keyword evidence="17" id="KW-1185">Reference proteome</keyword>
<dbReference type="WBParaSite" id="PTRK_0000530000.1">
    <property type="protein sequence ID" value="PTRK_0000530000.1"/>
    <property type="gene ID" value="PTRK_0000530000"/>
</dbReference>
<dbReference type="PRINTS" id="PR00765">
    <property type="entry name" value="CRBOXYPTASEA"/>
</dbReference>
<evidence type="ECO:0000256" key="8">
    <source>
        <dbReference type="ARBA" id="ARBA00022729"/>
    </source>
</evidence>
<dbReference type="InterPro" id="IPR036990">
    <property type="entry name" value="M14A-like_propep"/>
</dbReference>
<evidence type="ECO:0000256" key="4">
    <source>
        <dbReference type="ARBA" id="ARBA00022525"/>
    </source>
</evidence>
<dbReference type="InterPro" id="IPR057246">
    <property type="entry name" value="CARBOXYPEPT_ZN_1"/>
</dbReference>
<dbReference type="Pfam" id="PF00246">
    <property type="entry name" value="Peptidase_M14"/>
    <property type="match status" value="1"/>
</dbReference>
<evidence type="ECO:0000313" key="17">
    <source>
        <dbReference type="Proteomes" id="UP000038045"/>
    </source>
</evidence>
<comment type="similarity">
    <text evidence="3 14">Belongs to the peptidase M14 family.</text>
</comment>
<evidence type="ECO:0000256" key="12">
    <source>
        <dbReference type="ARBA" id="ARBA00023157"/>
    </source>
</evidence>
<dbReference type="SUPFAM" id="SSF54897">
    <property type="entry name" value="Protease propeptides/inhibitors"/>
    <property type="match status" value="1"/>
</dbReference>
<evidence type="ECO:0000259" key="16">
    <source>
        <dbReference type="PROSITE" id="PS52035"/>
    </source>
</evidence>
<dbReference type="PANTHER" id="PTHR11705">
    <property type="entry name" value="PROTEASE FAMILY M14 CARBOXYPEPTIDASE A,B"/>
    <property type="match status" value="1"/>
</dbReference>
<feature type="coiled-coil region" evidence="15">
    <location>
        <begin position="122"/>
        <end position="149"/>
    </location>
</feature>
<dbReference type="STRING" id="131310.A0A0N4ZCP8"/>
<dbReference type="AlphaFoldDB" id="A0A0N4ZCP8"/>
<dbReference type="SMART" id="SM00631">
    <property type="entry name" value="Zn_pept"/>
    <property type="match status" value="1"/>
</dbReference>
<evidence type="ECO:0000256" key="15">
    <source>
        <dbReference type="SAM" id="Coils"/>
    </source>
</evidence>
<feature type="active site" description="Proton donor/acceptor" evidence="14">
    <location>
        <position position="423"/>
    </location>
</feature>
<keyword evidence="10" id="KW-0862">Zinc</keyword>
<evidence type="ECO:0000256" key="1">
    <source>
        <dbReference type="ARBA" id="ARBA00001947"/>
    </source>
</evidence>
<dbReference type="Proteomes" id="UP000038045">
    <property type="component" value="Unplaced"/>
</dbReference>
<dbReference type="GO" id="GO:0008270">
    <property type="term" value="F:zinc ion binding"/>
    <property type="evidence" value="ECO:0007669"/>
    <property type="project" value="InterPro"/>
</dbReference>